<feature type="compositionally biased region" description="Basic and acidic residues" evidence="1">
    <location>
        <begin position="36"/>
        <end position="46"/>
    </location>
</feature>
<dbReference type="AlphaFoldDB" id="A0A834L7I5"/>
<reference evidence="2" key="1">
    <citation type="submission" date="2019-11" db="EMBL/GenBank/DDBJ databases">
        <authorList>
            <person name="Liu Y."/>
            <person name="Hou J."/>
            <person name="Li T.-Q."/>
            <person name="Guan C.-H."/>
            <person name="Wu X."/>
            <person name="Wu H.-Z."/>
            <person name="Ling F."/>
            <person name="Zhang R."/>
            <person name="Shi X.-G."/>
            <person name="Ren J.-P."/>
            <person name="Chen E.-F."/>
            <person name="Sun J.-M."/>
        </authorList>
    </citation>
    <scope>NUCLEOTIDE SEQUENCE</scope>
    <source>
        <strain evidence="2">Adult_tree_wgs_1</strain>
        <tissue evidence="2">Leaves</tissue>
    </source>
</reference>
<sequence>MLSMDGPSVNGLEAASADDNAWVGSAADKTGSTEPDAQKMHSGSEDLFKDSPSVVSASLSFPFSPFQHLLYEAPAGTNKTPSASPFSSSSVTQTRKGYDFSSLTQGFFLKILRCCCDELS</sequence>
<protein>
    <submittedName>
        <fullName evidence="2">Uncharacterized protein</fullName>
    </submittedName>
</protein>
<dbReference type="InterPro" id="IPR044520">
    <property type="entry name" value="ARF_GAP_AGD5/15"/>
</dbReference>
<accession>A0A834L7I5</accession>
<proteinExistence type="predicted"/>
<gene>
    <name evidence="2" type="ORF">RHSIM_Rhsim13G0139000</name>
</gene>
<evidence type="ECO:0000256" key="1">
    <source>
        <dbReference type="SAM" id="MobiDB-lite"/>
    </source>
</evidence>
<dbReference type="Proteomes" id="UP000626092">
    <property type="component" value="Unassembled WGS sequence"/>
</dbReference>
<comment type="caution">
    <text evidence="2">The sequence shown here is derived from an EMBL/GenBank/DDBJ whole genome shotgun (WGS) entry which is preliminary data.</text>
</comment>
<keyword evidence="3" id="KW-1185">Reference proteome</keyword>
<evidence type="ECO:0000313" key="2">
    <source>
        <dbReference type="EMBL" id="KAF7121002.1"/>
    </source>
</evidence>
<evidence type="ECO:0000313" key="3">
    <source>
        <dbReference type="Proteomes" id="UP000626092"/>
    </source>
</evidence>
<dbReference type="GO" id="GO:0005096">
    <property type="term" value="F:GTPase activator activity"/>
    <property type="evidence" value="ECO:0007669"/>
    <property type="project" value="InterPro"/>
</dbReference>
<dbReference type="OrthoDB" id="1741872at2759"/>
<organism evidence="2 3">
    <name type="scientific">Rhododendron simsii</name>
    <name type="common">Sims's rhododendron</name>
    <dbReference type="NCBI Taxonomy" id="118357"/>
    <lineage>
        <taxon>Eukaryota</taxon>
        <taxon>Viridiplantae</taxon>
        <taxon>Streptophyta</taxon>
        <taxon>Embryophyta</taxon>
        <taxon>Tracheophyta</taxon>
        <taxon>Spermatophyta</taxon>
        <taxon>Magnoliopsida</taxon>
        <taxon>eudicotyledons</taxon>
        <taxon>Gunneridae</taxon>
        <taxon>Pentapetalae</taxon>
        <taxon>asterids</taxon>
        <taxon>Ericales</taxon>
        <taxon>Ericaceae</taxon>
        <taxon>Ericoideae</taxon>
        <taxon>Rhodoreae</taxon>
        <taxon>Rhododendron</taxon>
    </lineage>
</organism>
<dbReference type="PANTHER" id="PTHR46419:SF2">
    <property type="entry name" value="ADP-RIBOSYLATION FACTOR GTPASE-ACTIVATING PROTEIN AGD5"/>
    <property type="match status" value="1"/>
</dbReference>
<feature type="region of interest" description="Disordered" evidence="1">
    <location>
        <begin position="1"/>
        <end position="46"/>
    </location>
</feature>
<dbReference type="EMBL" id="WJXA01000013">
    <property type="protein sequence ID" value="KAF7121002.1"/>
    <property type="molecule type" value="Genomic_DNA"/>
</dbReference>
<name>A0A834L7I5_RHOSS</name>
<dbReference type="PANTHER" id="PTHR46419">
    <property type="entry name" value="ADP-RIBOSYLATION FACTOR GTPASE-ACTIVATING PROTEIN AGD5"/>
    <property type="match status" value="1"/>
</dbReference>